<accession>A0ABY7D0U2</accession>
<keyword evidence="2" id="KW-1185">Reference proteome</keyword>
<organism evidence="1 2">
    <name type="scientific">Puccinia triticina</name>
    <dbReference type="NCBI Taxonomy" id="208348"/>
    <lineage>
        <taxon>Eukaryota</taxon>
        <taxon>Fungi</taxon>
        <taxon>Dikarya</taxon>
        <taxon>Basidiomycota</taxon>
        <taxon>Pucciniomycotina</taxon>
        <taxon>Pucciniomycetes</taxon>
        <taxon>Pucciniales</taxon>
        <taxon>Pucciniaceae</taxon>
        <taxon>Puccinia</taxon>
    </lineage>
</organism>
<dbReference type="GeneID" id="77804129"/>
<proteinExistence type="predicted"/>
<sequence>MQNNSKPKKPLPKSESGVVSLMKLLRTHSLPFEKIVKCRANLTPSFSKMEWNHAIQLWPQYKVITDIPEHNPIEPYIPKTFAAEVFRAIEKAEVDTSQSGAADNEARVAVLIRAILVEISSLFSGAVSNDAEGYIAGTASSQGRIESIYTVLGACVNVVLEVKAGGIRNRNFAQMMAELESCDMLNVSRQLNLNTLQGVLSSQTEWHFWAYDRRGFTVSEAIAPYHRDEKQEIMNRLKIVARLFGQFLKGYCPALHAFIRRSEGKGFQEQQEHSPSYNEWKKASSLAEAAQAKAFSAKGEQDFAVVRSLLNQSYDALPHDCKRPLRFPTQSNIIDECIEELQCRKT</sequence>
<reference evidence="1" key="1">
    <citation type="submission" date="2022-10" db="EMBL/GenBank/DDBJ databases">
        <title>Puccinia triticina Genome sequencing and assembly.</title>
        <authorList>
            <person name="Li C."/>
        </authorList>
    </citation>
    <scope>NUCLEOTIDE SEQUENCE</scope>
    <source>
        <strain evidence="1">Pt15</strain>
    </source>
</reference>
<gene>
    <name evidence="1" type="ORF">PtA15_14A65</name>
</gene>
<dbReference type="RefSeq" id="XP_053026739.1">
    <property type="nucleotide sequence ID" value="XM_053163235.1"/>
</dbReference>
<name>A0ABY7D0U2_9BASI</name>
<evidence type="ECO:0000313" key="1">
    <source>
        <dbReference type="EMBL" id="WAQ91184.1"/>
    </source>
</evidence>
<evidence type="ECO:0000313" key="2">
    <source>
        <dbReference type="Proteomes" id="UP001164743"/>
    </source>
</evidence>
<dbReference type="EMBL" id="CP110434">
    <property type="protein sequence ID" value="WAQ91184.1"/>
    <property type="molecule type" value="Genomic_DNA"/>
</dbReference>
<protein>
    <submittedName>
        <fullName evidence="1">Uncharacterized protein</fullName>
    </submittedName>
</protein>
<dbReference type="Proteomes" id="UP001164743">
    <property type="component" value="Chromosome 14A"/>
</dbReference>